<dbReference type="EMBL" id="QHHU01000021">
    <property type="protein sequence ID" value="RSM44274.1"/>
    <property type="molecule type" value="Genomic_DNA"/>
</dbReference>
<dbReference type="CDD" id="cd05289">
    <property type="entry name" value="MDR_like_2"/>
    <property type="match status" value="1"/>
</dbReference>
<dbReference type="GO" id="GO:0016651">
    <property type="term" value="F:oxidoreductase activity, acting on NAD(P)H"/>
    <property type="evidence" value="ECO:0007669"/>
    <property type="project" value="TreeGrafter"/>
</dbReference>
<feature type="region of interest" description="Disordered" evidence="3">
    <location>
        <begin position="1"/>
        <end position="22"/>
    </location>
</feature>
<dbReference type="Gene3D" id="3.90.180.10">
    <property type="entry name" value="Medium-chain alcohol dehydrogenases, catalytic domain"/>
    <property type="match status" value="1"/>
</dbReference>
<reference evidence="5 6" key="1">
    <citation type="submission" date="2018-05" db="EMBL/GenBank/DDBJ databases">
        <title>Evolution of GPA BGCs.</title>
        <authorList>
            <person name="Waglechner N."/>
            <person name="Wright G.D."/>
        </authorList>
    </citation>
    <scope>NUCLEOTIDE SEQUENCE [LARGE SCALE GENOMIC DNA]</scope>
    <source>
        <strain evidence="5 6">DSM 5908</strain>
    </source>
</reference>
<name>A0A428WMF9_AMYBA</name>
<keyword evidence="6" id="KW-1185">Reference proteome</keyword>
<dbReference type="SUPFAM" id="SSF50129">
    <property type="entry name" value="GroES-like"/>
    <property type="match status" value="1"/>
</dbReference>
<dbReference type="Proteomes" id="UP000286716">
    <property type="component" value="Unassembled WGS sequence"/>
</dbReference>
<keyword evidence="2" id="KW-0560">Oxidoreductase</keyword>
<feature type="domain" description="Enoyl reductase (ER)" evidence="4">
    <location>
        <begin position="6"/>
        <end position="306"/>
    </location>
</feature>
<evidence type="ECO:0000313" key="6">
    <source>
        <dbReference type="Proteomes" id="UP000286716"/>
    </source>
</evidence>
<dbReference type="InterPro" id="IPR020843">
    <property type="entry name" value="ER"/>
</dbReference>
<evidence type="ECO:0000256" key="2">
    <source>
        <dbReference type="ARBA" id="ARBA00023002"/>
    </source>
</evidence>
<dbReference type="Pfam" id="PF08240">
    <property type="entry name" value="ADH_N"/>
    <property type="match status" value="1"/>
</dbReference>
<dbReference type="InterPro" id="IPR013154">
    <property type="entry name" value="ADH-like_N"/>
</dbReference>
<dbReference type="AlphaFoldDB" id="A0A428WMF9"/>
<dbReference type="InterPro" id="IPR036291">
    <property type="entry name" value="NAD(P)-bd_dom_sf"/>
</dbReference>
<gene>
    <name evidence="5" type="ORF">DMA12_16900</name>
</gene>
<organism evidence="5 6">
    <name type="scientific">Amycolatopsis balhimycina DSM 5908</name>
    <dbReference type="NCBI Taxonomy" id="1081091"/>
    <lineage>
        <taxon>Bacteria</taxon>
        <taxon>Bacillati</taxon>
        <taxon>Actinomycetota</taxon>
        <taxon>Actinomycetes</taxon>
        <taxon>Pseudonocardiales</taxon>
        <taxon>Pseudonocardiaceae</taxon>
        <taxon>Amycolatopsis</taxon>
    </lineage>
</organism>
<protein>
    <submittedName>
        <fullName evidence="5">NADP-dependent oxidoreductase</fullName>
    </submittedName>
</protein>
<evidence type="ECO:0000256" key="1">
    <source>
        <dbReference type="ARBA" id="ARBA00022857"/>
    </source>
</evidence>
<dbReference type="Pfam" id="PF13602">
    <property type="entry name" value="ADH_zinc_N_2"/>
    <property type="match status" value="1"/>
</dbReference>
<dbReference type="Gene3D" id="3.40.50.720">
    <property type="entry name" value="NAD(P)-binding Rossmann-like Domain"/>
    <property type="match status" value="1"/>
</dbReference>
<keyword evidence="1" id="KW-0521">NADP</keyword>
<accession>A0A428WMF9</accession>
<evidence type="ECO:0000313" key="5">
    <source>
        <dbReference type="EMBL" id="RSM44274.1"/>
    </source>
</evidence>
<sequence length="308" mass="30376">MATGFGGPENLSLVNREVPPPGPGEVTIEVRAAGVNPFDTKVYSGAFGTDPATLPISLGVEVAGVVTAVGDGATGPAGPLSVGDEVVARPSGGYATAVTVKAAVVVPKPAEVSWEVASGLLAAGGTAVHALTLLDLKEGQTLVVHGASGAVGLLAVQLAVAAGVKVVGTAGGTRHELLRRHGAVPVTYGDGLLDRLREAAPSGVDGVFDVAGTDEAIDASLELVSDPAQIVSAVAFGRAAAGIRLIGGGPGADPGTEIRGEAWRTLLPLAAQGRLELPIGRTFPLSEAAAAHELVAGGHPGGKVVLLP</sequence>
<dbReference type="OrthoDB" id="3727682at2"/>
<dbReference type="SMART" id="SM00829">
    <property type="entry name" value="PKS_ER"/>
    <property type="match status" value="1"/>
</dbReference>
<proteinExistence type="predicted"/>
<evidence type="ECO:0000259" key="4">
    <source>
        <dbReference type="SMART" id="SM00829"/>
    </source>
</evidence>
<dbReference type="GO" id="GO:0070402">
    <property type="term" value="F:NADPH binding"/>
    <property type="evidence" value="ECO:0007669"/>
    <property type="project" value="TreeGrafter"/>
</dbReference>
<dbReference type="PANTHER" id="PTHR48106">
    <property type="entry name" value="QUINONE OXIDOREDUCTASE PIG3-RELATED"/>
    <property type="match status" value="1"/>
</dbReference>
<dbReference type="SUPFAM" id="SSF51735">
    <property type="entry name" value="NAD(P)-binding Rossmann-fold domains"/>
    <property type="match status" value="1"/>
</dbReference>
<evidence type="ECO:0000256" key="3">
    <source>
        <dbReference type="SAM" id="MobiDB-lite"/>
    </source>
</evidence>
<dbReference type="InterPro" id="IPR011032">
    <property type="entry name" value="GroES-like_sf"/>
</dbReference>
<comment type="caution">
    <text evidence="5">The sequence shown here is derived from an EMBL/GenBank/DDBJ whole genome shotgun (WGS) entry which is preliminary data.</text>
</comment>